<dbReference type="CDD" id="cd00176">
    <property type="entry name" value="SPEC"/>
    <property type="match status" value="6"/>
</dbReference>
<feature type="compositionally biased region" description="Polar residues" evidence="4">
    <location>
        <begin position="1474"/>
        <end position="1485"/>
    </location>
</feature>
<keyword evidence="2" id="KW-0009">Actin-binding</keyword>
<feature type="coiled-coil region" evidence="3">
    <location>
        <begin position="1322"/>
        <end position="1349"/>
    </location>
</feature>
<dbReference type="Pfam" id="PF00435">
    <property type="entry name" value="Spectrin"/>
    <property type="match status" value="13"/>
</dbReference>
<dbReference type="InterPro" id="IPR018159">
    <property type="entry name" value="Spectrin/alpha-actinin"/>
</dbReference>
<gene>
    <name evidence="5" type="ORF">JD844_021300</name>
</gene>
<dbReference type="Proteomes" id="UP000826234">
    <property type="component" value="Unassembled WGS sequence"/>
</dbReference>
<dbReference type="EMBL" id="JAIPUX010003289">
    <property type="protein sequence ID" value="KAH0620637.1"/>
    <property type="molecule type" value="Genomic_DNA"/>
</dbReference>
<keyword evidence="1" id="KW-0677">Repeat</keyword>
<proteinExistence type="predicted"/>
<dbReference type="SUPFAM" id="SSF46966">
    <property type="entry name" value="Spectrin repeat"/>
    <property type="match status" value="10"/>
</dbReference>
<feature type="region of interest" description="Disordered" evidence="4">
    <location>
        <begin position="1474"/>
        <end position="1501"/>
    </location>
</feature>
<feature type="region of interest" description="Disordered" evidence="4">
    <location>
        <begin position="1537"/>
        <end position="1612"/>
    </location>
</feature>
<evidence type="ECO:0000256" key="1">
    <source>
        <dbReference type="ARBA" id="ARBA00022737"/>
    </source>
</evidence>
<dbReference type="InterPro" id="IPR002017">
    <property type="entry name" value="Spectrin_repeat"/>
</dbReference>
<evidence type="ECO:0000256" key="4">
    <source>
        <dbReference type="SAM" id="MobiDB-lite"/>
    </source>
</evidence>
<evidence type="ECO:0000313" key="5">
    <source>
        <dbReference type="EMBL" id="KAH0620637.1"/>
    </source>
</evidence>
<evidence type="ECO:0000256" key="3">
    <source>
        <dbReference type="SAM" id="Coils"/>
    </source>
</evidence>
<protein>
    <submittedName>
        <fullName evidence="5">Uncharacterized protein</fullName>
    </submittedName>
</protein>
<keyword evidence="6" id="KW-1185">Reference proteome</keyword>
<sequence length="1612" mass="187890">MYLKSSDFGNTVDEVEQQIKRHEAFEKILASQDQKEQAEKLQQGNELEEKQIQHKLNIMLEKRRHIKVLSQTRQEKLKTALLLTLFYQNLAEAESWIDERIQKLEDSSCQNPSNLSDKMKLLQKHQVFETEILAHEDLIATVNKMGELLLGQNHSKSGDIRRKTRSLQEHWEMLKGAVAARGKMLEESRDFLEFLQKVDHAEAWIRDKEVMINIGDVGNDYEHCLQLIKKLNEFRGSSGGMTVDDAHISAINTIAVQLERNNKEEMKTIYQRRKQLNERRKLEGALEIHALIRETDDITERITEKTALIQTLDYGKDIANAENLIRRHEEMEREIGIIQSKMEPLELDSLPLCKRNPSSLSDKLATKQKEMKNHWLRLQGLAKQRGEKLAASYQLAKFNSEMRELLDWIQEVRVQIEVGSLPKSLAEAEKIEARGERFETLSNYSQKLTNSGHYATPEIHHSLIQLQQALTQMIKAWQEQHLKLLQAKDLQTFFGYVEKNESWLGSKEAFLANKDLGDSVSSVENLQQKHMQFEKDLETQLEKIDMMASFAQHLKDNQHYDSENIMNKCQAVLRRKERLLEISLARRRLLEESWLLQKFLHNSFEVAAWMAEKNSIALDESWRDPSNLQAKLQKHQTFQAEIVANRNHLHNIKAEGGKMLQDGHYASDAIQSRLQEIDELWNELLENCDEKRRKMLDAYKALHFLRIVDDVDKWLEDLESEMKLPEDRNNLLVLNDLLKKQEELEESFLGHRDQLQGLINTVQEFQEGKNFLADEIEERVDHVVHRYKNLREQFQERQGCLEASRLQYQFLQDVNEELTWIHEKRTLVSSKDYGQSLTTVQSLQEKHQNLENEIKSHDALTKAVISTGQKLVKGGHAASQDIMEKMKELEVSLANLKEVESWMAEKGLVLEIPDYGKNEELTQALIRKVEAAKLDLEGFKPRIEKLREKGSYLSTSDNPESSTVLAKLQTILEDYASLQQRAETQRKSLEEQSQLHQFEREVQLVLEKKFEDFINEVRSLGHAKVHLVNNLASHLENKSHSQISEIQKKAQEVNNKWERLHQTIETRAENLRAAHQVHQYDRDVDDLKGWMQEKESVLDREDYGYDLPGVQTLLSQHEGIERELAALAKELERVRGEAWHLGRLYPQPRDNMMSRLTEVDECWDKLEWKSVERKQKLKQAEKVQMYFNDCRALIAWAKEMHSLIISEELASDLLGAELLIKRHGEYKCDIEKQWPKYEALEQTGNSLMMDGHFMSMEIQEKLSELLELMEKVRESWDLKKNLYEENWEIQLLRRELDLAETWLTAKEGFVSDPSYGNSISDVEHLLKKHQDFEKMLQAQEEKFAQLNKKTKGSAAPYNMEGFLEKMDQILPGRNQPKTKAWNTYYVKLGRKKLEFYNVEKEASQKEFLDTPNPMRPQLIPWISAAGSSAEGQITKDLLLRRTPSFKVALEKKPIESFHKIEGLPHGFNVTFAQTSEDSDASSMTSKESEPATLLKPSLSDISQSHLILQPYPNREDSKETCEQEDQGAKAELRTTEFKKSFDDLQTPGVKEPEPDVKKQKKKKERNVFKNNLEKQQEDTRKQQQKSNSKSDSEEVSESVEMSKKWQQWHWHG</sequence>
<dbReference type="Gene3D" id="1.20.58.60">
    <property type="match status" value="13"/>
</dbReference>
<name>A0ABQ7STA6_PHRPL</name>
<reference evidence="5 6" key="1">
    <citation type="journal article" date="2022" name="Gigascience">
        <title>A chromosome-level genome assembly and annotation of the desert horned lizard, Phrynosoma platyrhinos, provides insight into chromosomal rearrangements among reptiles.</title>
        <authorList>
            <person name="Koochekian N."/>
            <person name="Ascanio A."/>
            <person name="Farleigh K."/>
            <person name="Card D.C."/>
            <person name="Schield D.R."/>
            <person name="Castoe T.A."/>
            <person name="Jezkova T."/>
        </authorList>
    </citation>
    <scope>NUCLEOTIDE SEQUENCE [LARGE SCALE GENOMIC DNA]</scope>
    <source>
        <strain evidence="5">NK-2021</strain>
    </source>
</reference>
<dbReference type="PANTHER" id="PTHR11915">
    <property type="entry name" value="SPECTRIN/FILAMIN RELATED CYTOSKELETAL PROTEIN"/>
    <property type="match status" value="1"/>
</dbReference>
<comment type="caution">
    <text evidence="5">The sequence shown here is derived from an EMBL/GenBank/DDBJ whole genome shotgun (WGS) entry which is preliminary data.</text>
</comment>
<organism evidence="5 6">
    <name type="scientific">Phrynosoma platyrhinos</name>
    <name type="common">Desert horned lizard</name>
    <dbReference type="NCBI Taxonomy" id="52577"/>
    <lineage>
        <taxon>Eukaryota</taxon>
        <taxon>Metazoa</taxon>
        <taxon>Chordata</taxon>
        <taxon>Craniata</taxon>
        <taxon>Vertebrata</taxon>
        <taxon>Euteleostomi</taxon>
        <taxon>Lepidosauria</taxon>
        <taxon>Squamata</taxon>
        <taxon>Bifurcata</taxon>
        <taxon>Unidentata</taxon>
        <taxon>Episquamata</taxon>
        <taxon>Toxicofera</taxon>
        <taxon>Iguania</taxon>
        <taxon>Phrynosomatidae</taxon>
        <taxon>Phrynosomatinae</taxon>
        <taxon>Phrynosoma</taxon>
    </lineage>
</organism>
<evidence type="ECO:0000256" key="2">
    <source>
        <dbReference type="ARBA" id="ARBA00023203"/>
    </source>
</evidence>
<accession>A0ABQ7STA6</accession>
<feature type="compositionally biased region" description="Basic and acidic residues" evidence="4">
    <location>
        <begin position="1565"/>
        <end position="1581"/>
    </location>
</feature>
<keyword evidence="3" id="KW-0175">Coiled coil</keyword>
<feature type="coiled-coil region" evidence="3">
    <location>
        <begin position="972"/>
        <end position="1001"/>
    </location>
</feature>
<evidence type="ECO:0000313" key="6">
    <source>
        <dbReference type="Proteomes" id="UP000826234"/>
    </source>
</evidence>
<feature type="coiled-coil region" evidence="3">
    <location>
        <begin position="1110"/>
        <end position="1137"/>
    </location>
</feature>
<feature type="coiled-coil region" evidence="3">
    <location>
        <begin position="833"/>
        <end position="899"/>
    </location>
</feature>
<dbReference type="SMART" id="SM00150">
    <property type="entry name" value="SPEC"/>
    <property type="match status" value="14"/>
</dbReference>